<dbReference type="PROSITE" id="PS50995">
    <property type="entry name" value="HTH_MARR_2"/>
    <property type="match status" value="1"/>
</dbReference>
<dbReference type="PANTHER" id="PTHR33164:SF99">
    <property type="entry name" value="MARR FAMILY REGULATORY PROTEIN"/>
    <property type="match status" value="1"/>
</dbReference>
<feature type="domain" description="HTH marR-type" evidence="1">
    <location>
        <begin position="10"/>
        <end position="141"/>
    </location>
</feature>
<dbReference type="InterPro" id="IPR000835">
    <property type="entry name" value="HTH_MarR-typ"/>
</dbReference>
<dbReference type="InterPro" id="IPR039422">
    <property type="entry name" value="MarR/SlyA-like"/>
</dbReference>
<dbReference type="PANTHER" id="PTHR33164">
    <property type="entry name" value="TRANSCRIPTIONAL REGULATOR, MARR FAMILY"/>
    <property type="match status" value="1"/>
</dbReference>
<dbReference type="PRINTS" id="PR00598">
    <property type="entry name" value="HTHMARR"/>
</dbReference>
<dbReference type="EMBL" id="PVNG01000019">
    <property type="protein sequence ID" value="PRX59616.1"/>
    <property type="molecule type" value="Genomic_DNA"/>
</dbReference>
<dbReference type="GO" id="GO:0003700">
    <property type="term" value="F:DNA-binding transcription factor activity"/>
    <property type="evidence" value="ECO:0007669"/>
    <property type="project" value="InterPro"/>
</dbReference>
<dbReference type="Proteomes" id="UP000238312">
    <property type="component" value="Unassembled WGS sequence"/>
</dbReference>
<proteinExistence type="predicted"/>
<keyword evidence="2" id="KW-0238">DNA-binding</keyword>
<keyword evidence="3" id="KW-1185">Reference proteome</keyword>
<name>A0A2T0MNQ4_9ACTN</name>
<sequence>MDVEDAESPIYDLIDLTMGLAERTQALIAEVLAELDLTHALANAVWRLGGARTPPSMRELAHDLRCDPSTVTFLADRLEQRGLVTRTVDPANRRVKILTLTDTGHLARRRLVEAMTMGSPLARLSPDDQRTLRTLLSKAMSDRP</sequence>
<dbReference type="GO" id="GO:0006950">
    <property type="term" value="P:response to stress"/>
    <property type="evidence" value="ECO:0007669"/>
    <property type="project" value="TreeGrafter"/>
</dbReference>
<reference evidence="2 3" key="1">
    <citation type="submission" date="2018-03" db="EMBL/GenBank/DDBJ databases">
        <title>Genomic Encyclopedia of Type Strains, Phase III (KMG-III): the genomes of soil and plant-associated and newly described type strains.</title>
        <authorList>
            <person name="Whitman W."/>
        </authorList>
    </citation>
    <scope>NUCLEOTIDE SEQUENCE [LARGE SCALE GENOMIC DNA]</scope>
    <source>
        <strain evidence="2 3">CGMCC 4.7104</strain>
    </source>
</reference>
<dbReference type="InterPro" id="IPR036390">
    <property type="entry name" value="WH_DNA-bd_sf"/>
</dbReference>
<dbReference type="GO" id="GO:0003677">
    <property type="term" value="F:DNA binding"/>
    <property type="evidence" value="ECO:0007669"/>
    <property type="project" value="UniProtKB-KW"/>
</dbReference>
<comment type="caution">
    <text evidence="2">The sequence shown here is derived from an EMBL/GenBank/DDBJ whole genome shotgun (WGS) entry which is preliminary data.</text>
</comment>
<dbReference type="Gene3D" id="1.10.10.10">
    <property type="entry name" value="Winged helix-like DNA-binding domain superfamily/Winged helix DNA-binding domain"/>
    <property type="match status" value="1"/>
</dbReference>
<organism evidence="2 3">
    <name type="scientific">Nonomuraea fuscirosea</name>
    <dbReference type="NCBI Taxonomy" id="1291556"/>
    <lineage>
        <taxon>Bacteria</taxon>
        <taxon>Bacillati</taxon>
        <taxon>Actinomycetota</taxon>
        <taxon>Actinomycetes</taxon>
        <taxon>Streptosporangiales</taxon>
        <taxon>Streptosporangiaceae</taxon>
        <taxon>Nonomuraea</taxon>
    </lineage>
</organism>
<protein>
    <submittedName>
        <fullName evidence="2">DNA-binding MarR family transcriptional regulator</fullName>
    </submittedName>
</protein>
<evidence type="ECO:0000313" key="3">
    <source>
        <dbReference type="Proteomes" id="UP000238312"/>
    </source>
</evidence>
<dbReference type="SUPFAM" id="SSF46785">
    <property type="entry name" value="Winged helix' DNA-binding domain"/>
    <property type="match status" value="1"/>
</dbReference>
<evidence type="ECO:0000313" key="2">
    <source>
        <dbReference type="EMBL" id="PRX59616.1"/>
    </source>
</evidence>
<accession>A0A2T0MNQ4</accession>
<dbReference type="InterPro" id="IPR036388">
    <property type="entry name" value="WH-like_DNA-bd_sf"/>
</dbReference>
<evidence type="ECO:0000259" key="1">
    <source>
        <dbReference type="PROSITE" id="PS50995"/>
    </source>
</evidence>
<gene>
    <name evidence="2" type="ORF">B0I32_11959</name>
</gene>
<dbReference type="AlphaFoldDB" id="A0A2T0MNQ4"/>
<dbReference type="SMART" id="SM00347">
    <property type="entry name" value="HTH_MARR"/>
    <property type="match status" value="1"/>
</dbReference>
<dbReference type="Pfam" id="PF01047">
    <property type="entry name" value="MarR"/>
    <property type="match status" value="1"/>
</dbReference>